<evidence type="ECO:0000313" key="6">
    <source>
        <dbReference type="Proteomes" id="UP000008637"/>
    </source>
</evidence>
<keyword evidence="6" id="KW-1185">Reference proteome</keyword>
<dbReference type="InterPro" id="IPR014722">
    <property type="entry name" value="Rib_uL2_dom2"/>
</dbReference>
<sequence length="294" mass="33739">MSDNDFVESYWYTLRSLVNEDKLTSLISDYVSHHKLGDRILEVKFFQEFKVVEGEEISSDSDLLPKRGFKSSPTSVWVKLANGNYKRLKVVERRPFKGMIFIKMEHDHDLFRLARVWDPNSQFMGYPNPIPITDVQMKKTEESIDKSVPDIQEYAKEKGYTIVEGSVLAAKKIFVDAPEKEEELEDISDLQASADSNENERVLSEREVLEAKKAEIYSDLKIKEYEDTVAPSKGKSKSKKGEKFKVNDFVFIKKLGFKGVIQEINFEEGTLVVGVQMFGRRQPVACKISEVSEI</sequence>
<dbReference type="InterPro" id="IPR043425">
    <property type="entry name" value="NusG-like"/>
</dbReference>
<organism evidence="5 6">
    <name type="scientific">Mycoplasma haemofelis (strain Langford 1)</name>
    <name type="common">Haemobartonella felis</name>
    <dbReference type="NCBI Taxonomy" id="941640"/>
    <lineage>
        <taxon>Bacteria</taxon>
        <taxon>Bacillati</taxon>
        <taxon>Mycoplasmatota</taxon>
        <taxon>Mollicutes</taxon>
        <taxon>Mycoplasmataceae</taxon>
        <taxon>Mycoplasma</taxon>
    </lineage>
</organism>
<evidence type="ECO:0000256" key="1">
    <source>
        <dbReference type="ARBA" id="ARBA00022814"/>
    </source>
</evidence>
<keyword evidence="3" id="KW-0804">Transcription</keyword>
<dbReference type="KEGG" id="mha:HF1_00070"/>
<dbReference type="InterPro" id="IPR008991">
    <property type="entry name" value="Translation_prot_SH3-like_sf"/>
</dbReference>
<dbReference type="HOGENOM" id="CLU_933262_0_0_14"/>
<accession>E8ZGI5</accession>
<keyword evidence="1" id="KW-0889">Transcription antitermination</keyword>
<dbReference type="PANTHER" id="PTHR30265">
    <property type="entry name" value="RHO-INTERACTING TRANSCRIPTION TERMINATION FACTOR NUSG"/>
    <property type="match status" value="1"/>
</dbReference>
<evidence type="ECO:0000256" key="4">
    <source>
        <dbReference type="NCBIfam" id="TIGR01956"/>
    </source>
</evidence>
<dbReference type="Gene3D" id="3.30.70.940">
    <property type="entry name" value="NusG, N-terminal domain"/>
    <property type="match status" value="1"/>
</dbReference>
<reference evidence="5 6" key="1">
    <citation type="journal article" date="2011" name="J. Bacteriol.">
        <title>Complete genome sequence of Mycoplasma haemofelis, a hemotropic mycoplasma.</title>
        <authorList>
            <person name="Barker E.N."/>
            <person name="Helps C.R."/>
            <person name="Peters I.R."/>
            <person name="Darby A.C."/>
            <person name="Radford A.D."/>
            <person name="Tasker S."/>
        </authorList>
    </citation>
    <scope>NUCLEOTIDE SEQUENCE [LARGE SCALE GENOMIC DNA]</scope>
    <source>
        <strain evidence="5 6">Langford 1</strain>
    </source>
</reference>
<keyword evidence="2" id="KW-0805">Transcription regulation</keyword>
<dbReference type="GO" id="GO:0031564">
    <property type="term" value="P:transcription antitermination"/>
    <property type="evidence" value="ECO:0007669"/>
    <property type="project" value="UniProtKB-KW"/>
</dbReference>
<dbReference type="PANTHER" id="PTHR30265:SF4">
    <property type="entry name" value="KOW MOTIF FAMILY PROTEIN, EXPRESSED"/>
    <property type="match status" value="1"/>
</dbReference>
<dbReference type="SUPFAM" id="SSF50104">
    <property type="entry name" value="Translation proteins SH3-like domain"/>
    <property type="match status" value="1"/>
</dbReference>
<dbReference type="EMBL" id="FR773153">
    <property type="protein sequence ID" value="CBY92015.1"/>
    <property type="molecule type" value="Genomic_DNA"/>
</dbReference>
<dbReference type="InterPro" id="IPR010216">
    <property type="entry name" value="Transcrpt_antiterm_NusG_myco"/>
</dbReference>
<proteinExistence type="predicted"/>
<evidence type="ECO:0000256" key="2">
    <source>
        <dbReference type="ARBA" id="ARBA00023015"/>
    </source>
</evidence>
<dbReference type="NCBIfam" id="TIGR01956">
    <property type="entry name" value="NusG_myco"/>
    <property type="match status" value="1"/>
</dbReference>
<name>E8ZGI5_MYCHL</name>
<dbReference type="AlphaFoldDB" id="E8ZGI5"/>
<dbReference type="GO" id="GO:0006354">
    <property type="term" value="P:DNA-templated transcription elongation"/>
    <property type="evidence" value="ECO:0007669"/>
    <property type="project" value="InterPro"/>
</dbReference>
<dbReference type="Proteomes" id="UP000008637">
    <property type="component" value="Chromosome"/>
</dbReference>
<evidence type="ECO:0000256" key="3">
    <source>
        <dbReference type="ARBA" id="ARBA00023163"/>
    </source>
</evidence>
<evidence type="ECO:0000313" key="5">
    <source>
        <dbReference type="EMBL" id="CBY92015.1"/>
    </source>
</evidence>
<protein>
    <recommendedName>
        <fullName evidence="4">Transcription termination/antitermination protein NusG</fullName>
    </recommendedName>
</protein>
<gene>
    <name evidence="5" type="primary">nusG</name>
    <name evidence="5" type="ordered locus">HF1_00070</name>
</gene>
<dbReference type="OrthoDB" id="395726at2"/>
<dbReference type="InterPro" id="IPR036735">
    <property type="entry name" value="NGN_dom_sf"/>
</dbReference>
<dbReference type="Gene3D" id="2.30.30.30">
    <property type="match status" value="1"/>
</dbReference>